<feature type="region of interest" description="Disordered" evidence="1">
    <location>
        <begin position="448"/>
        <end position="469"/>
    </location>
</feature>
<feature type="compositionally biased region" description="Basic and acidic residues" evidence="1">
    <location>
        <begin position="369"/>
        <end position="381"/>
    </location>
</feature>
<accession>A0ABY6HQY9</accession>
<keyword evidence="3" id="KW-1185">Reference proteome</keyword>
<evidence type="ECO:0000256" key="1">
    <source>
        <dbReference type="SAM" id="MobiDB-lite"/>
    </source>
</evidence>
<evidence type="ECO:0000313" key="2">
    <source>
        <dbReference type="EMBL" id="UYP44894.1"/>
    </source>
</evidence>
<feature type="compositionally biased region" description="Basic and acidic residues" evidence="1">
    <location>
        <begin position="413"/>
        <end position="422"/>
    </location>
</feature>
<organism evidence="2 3">
    <name type="scientific">Candidatus Lokiarchaeum ossiferum</name>
    <dbReference type="NCBI Taxonomy" id="2951803"/>
    <lineage>
        <taxon>Archaea</taxon>
        <taxon>Promethearchaeati</taxon>
        <taxon>Promethearchaeota</taxon>
        <taxon>Promethearchaeia</taxon>
        <taxon>Promethearchaeales</taxon>
        <taxon>Promethearchaeaceae</taxon>
        <taxon>Candidatus Lokiarchaeum</taxon>
    </lineage>
</organism>
<gene>
    <name evidence="2" type="ORF">NEF87_001179</name>
</gene>
<sequence length="730" mass="81780">METPSFSIKQFLTPIQPLVLENVPVEIIIYSNFDPNSPKSIVQGIFRINIQKPTDEIVLQTKISSVTSMNNPFSFLTLTNTEENYSISFSCHRILSITLEGKVGVIVFMPHGTNPINGIPGEINVAWGEIRISGDEGQNAQILQNQIQNLYINNQVPRPRCSTCQGMKILKKTDLMTDFNENAIVVDENLVCQDCLNGAINYYSSLKTQIENLRTQDGIKTNKEYLLQLIDGGITLAENLNDEPFVMEFIILKIKVLQSSDEGEEKYQAKELLEEVQMFAENWNLSEITAKVEILQKAPELKEIDNIPSNNTKSLEKLDKDPTLLDEKKNEPMKAVSLKPVKLPKLSTPIKDIIIEEEVLPDEESLEQEEPKKKNLEFLKPEDIPVDEDAMALGEALDFTPSPDDLHIPLPEKQPEKSSQEKTLEFLKPEDIPVDEDAMALGEALDFTPSPDDLHIPLPEKQPGNSSQEKTLEFLKPEDIPVDEDAMALGEALDFTPSPDDLHIPLPEKQPEKSTQEKTLEFLKPEDIPVDEDAMALGEALDFTPTQEDLDEQIPKKMPQTKQIETNIPIAPPKVNSDESTFKSPPESDFDPLAPIFKKGDEKPSEIPINPLEVLDHKSNTKYAAGYQELNKGNLFFGIDRTKQKLSTSKDNSEKKPEIFSLFGGAPSKSSQESSSTSLDKEAISTEKLSPLSLRKNARQRRRNKVDICPMCGKIAPQCTCGYMKAKGRN</sequence>
<feature type="region of interest" description="Disordered" evidence="1">
    <location>
        <begin position="362"/>
        <end position="381"/>
    </location>
</feature>
<feature type="region of interest" description="Disordered" evidence="1">
    <location>
        <begin position="495"/>
        <end position="517"/>
    </location>
</feature>
<protein>
    <submittedName>
        <fullName evidence="2">Uncharacterized protein</fullName>
    </submittedName>
</protein>
<feature type="region of interest" description="Disordered" evidence="1">
    <location>
        <begin position="544"/>
        <end position="612"/>
    </location>
</feature>
<feature type="region of interest" description="Disordered" evidence="1">
    <location>
        <begin position="399"/>
        <end position="422"/>
    </location>
</feature>
<feature type="region of interest" description="Disordered" evidence="1">
    <location>
        <begin position="645"/>
        <end position="700"/>
    </location>
</feature>
<evidence type="ECO:0000313" key="3">
    <source>
        <dbReference type="Proteomes" id="UP001208689"/>
    </source>
</evidence>
<reference evidence="2" key="1">
    <citation type="submission" date="2022-09" db="EMBL/GenBank/DDBJ databases">
        <title>Actin cytoskeleton and complex cell architecture in an #Asgard archaeon.</title>
        <authorList>
            <person name="Ponce Toledo R.I."/>
            <person name="Schleper C."/>
            <person name="Rodrigues Oliveira T."/>
            <person name="Wollweber F."/>
            <person name="Xu J."/>
            <person name="Rittmann S."/>
            <person name="Klingl A."/>
            <person name="Pilhofer M."/>
        </authorList>
    </citation>
    <scope>NUCLEOTIDE SEQUENCE</scope>
    <source>
        <strain evidence="2">B-35</strain>
    </source>
</reference>
<name>A0ABY6HQY9_9ARCH</name>
<dbReference type="EMBL" id="CP104013">
    <property type="protein sequence ID" value="UYP44894.1"/>
    <property type="molecule type" value="Genomic_DNA"/>
</dbReference>
<proteinExistence type="predicted"/>
<dbReference type="Proteomes" id="UP001208689">
    <property type="component" value="Chromosome"/>
</dbReference>
<feature type="compositionally biased region" description="Low complexity" evidence="1">
    <location>
        <begin position="668"/>
        <end position="678"/>
    </location>
</feature>